<keyword evidence="2" id="KW-1003">Cell membrane</keyword>
<protein>
    <recommendedName>
        <fullName evidence="14">Phosphatidate cytidylyltransferase</fullName>
    </recommendedName>
</protein>
<evidence type="ECO:0000256" key="12">
    <source>
        <dbReference type="SAM" id="Phobius"/>
    </source>
</evidence>
<evidence type="ECO:0008006" key="14">
    <source>
        <dbReference type="Google" id="ProtNLM"/>
    </source>
</evidence>
<evidence type="ECO:0000313" key="13">
    <source>
        <dbReference type="EMBL" id="SVC73132.1"/>
    </source>
</evidence>
<keyword evidence="4" id="KW-0808">Transferase</keyword>
<evidence type="ECO:0000256" key="8">
    <source>
        <dbReference type="ARBA" id="ARBA00023098"/>
    </source>
</evidence>
<evidence type="ECO:0000256" key="5">
    <source>
        <dbReference type="ARBA" id="ARBA00022692"/>
    </source>
</evidence>
<evidence type="ECO:0000256" key="9">
    <source>
        <dbReference type="ARBA" id="ARBA00023136"/>
    </source>
</evidence>
<feature type="transmembrane region" description="Helical" evidence="12">
    <location>
        <begin position="16"/>
        <end position="34"/>
    </location>
</feature>
<dbReference type="PANTHER" id="PTHR46382:SF1">
    <property type="entry name" value="PHOSPHATIDATE CYTIDYLYLTRANSFERASE"/>
    <property type="match status" value="1"/>
</dbReference>
<keyword evidence="6" id="KW-0548">Nucleotidyltransferase</keyword>
<evidence type="ECO:0000256" key="11">
    <source>
        <dbReference type="ARBA" id="ARBA00023264"/>
    </source>
</evidence>
<evidence type="ECO:0000256" key="7">
    <source>
        <dbReference type="ARBA" id="ARBA00022989"/>
    </source>
</evidence>
<keyword evidence="9 12" id="KW-0472">Membrane</keyword>
<dbReference type="PANTHER" id="PTHR46382">
    <property type="entry name" value="PHOSPHATIDATE CYTIDYLYLTRANSFERASE"/>
    <property type="match status" value="1"/>
</dbReference>
<feature type="transmembrane region" description="Helical" evidence="12">
    <location>
        <begin position="46"/>
        <end position="66"/>
    </location>
</feature>
<dbReference type="AlphaFoldDB" id="A0A382PMB1"/>
<proteinExistence type="predicted"/>
<feature type="non-terminal residue" evidence="13">
    <location>
        <position position="1"/>
    </location>
</feature>
<accession>A0A382PMB1</accession>
<dbReference type="EMBL" id="UINC01107618">
    <property type="protein sequence ID" value="SVC73132.1"/>
    <property type="molecule type" value="Genomic_DNA"/>
</dbReference>
<evidence type="ECO:0000256" key="10">
    <source>
        <dbReference type="ARBA" id="ARBA00023209"/>
    </source>
</evidence>
<feature type="transmembrane region" description="Helical" evidence="12">
    <location>
        <begin position="72"/>
        <end position="93"/>
    </location>
</feature>
<keyword evidence="10" id="KW-0594">Phospholipid biosynthesis</keyword>
<comment type="subcellular location">
    <subcellularLocation>
        <location evidence="1">Cell membrane</location>
        <topology evidence="1">Multi-pass membrane protein</topology>
    </subcellularLocation>
</comment>
<evidence type="ECO:0000256" key="6">
    <source>
        <dbReference type="ARBA" id="ARBA00022695"/>
    </source>
</evidence>
<keyword evidence="11" id="KW-1208">Phospholipid metabolism</keyword>
<evidence type="ECO:0000256" key="3">
    <source>
        <dbReference type="ARBA" id="ARBA00022516"/>
    </source>
</evidence>
<dbReference type="GO" id="GO:0004605">
    <property type="term" value="F:phosphatidate cytidylyltransferase activity"/>
    <property type="evidence" value="ECO:0007669"/>
    <property type="project" value="TreeGrafter"/>
</dbReference>
<keyword evidence="7 12" id="KW-1133">Transmembrane helix</keyword>
<dbReference type="Pfam" id="PF01148">
    <property type="entry name" value="CTP_transf_1"/>
    <property type="match status" value="1"/>
</dbReference>
<sequence length="203" mass="21937">ILSLLLLVSFYFEGDFIMGWGLVASITLFATWFLQENNVKVAIDQISFTLFGIFYVAGLGGYYILIRNFEGGSSLVFFLLLIVWLGDIAAYYGGKNFGKKPLAPIISPNKTVEGAVAGLVGSLAAGFAGYWLFGKMDMVHCLLLALICGTIGQFGDLAESLLKRHAGIKNSGNLLPGHGGILDRIDGLLLAGPAFYCYLKFVF</sequence>
<reference evidence="13" key="1">
    <citation type="submission" date="2018-05" db="EMBL/GenBank/DDBJ databases">
        <authorList>
            <person name="Lanie J.A."/>
            <person name="Ng W.-L."/>
            <person name="Kazmierczak K.M."/>
            <person name="Andrzejewski T.M."/>
            <person name="Davidsen T.M."/>
            <person name="Wayne K.J."/>
            <person name="Tettelin H."/>
            <person name="Glass J.I."/>
            <person name="Rusch D."/>
            <person name="Podicherti R."/>
            <person name="Tsui H.-C.T."/>
            <person name="Winkler M.E."/>
        </authorList>
    </citation>
    <scope>NUCLEOTIDE SEQUENCE</scope>
</reference>
<evidence type="ECO:0000256" key="1">
    <source>
        <dbReference type="ARBA" id="ARBA00004651"/>
    </source>
</evidence>
<organism evidence="13">
    <name type="scientific">marine metagenome</name>
    <dbReference type="NCBI Taxonomy" id="408172"/>
    <lineage>
        <taxon>unclassified sequences</taxon>
        <taxon>metagenomes</taxon>
        <taxon>ecological metagenomes</taxon>
    </lineage>
</organism>
<keyword evidence="8" id="KW-0443">Lipid metabolism</keyword>
<evidence type="ECO:0000256" key="4">
    <source>
        <dbReference type="ARBA" id="ARBA00022679"/>
    </source>
</evidence>
<keyword evidence="5 12" id="KW-0812">Transmembrane</keyword>
<name>A0A382PMB1_9ZZZZ</name>
<feature type="transmembrane region" description="Helical" evidence="12">
    <location>
        <begin position="114"/>
        <end position="133"/>
    </location>
</feature>
<gene>
    <name evidence="13" type="ORF">METZ01_LOCUS325986</name>
</gene>
<dbReference type="GO" id="GO:0016024">
    <property type="term" value="P:CDP-diacylglycerol biosynthetic process"/>
    <property type="evidence" value="ECO:0007669"/>
    <property type="project" value="TreeGrafter"/>
</dbReference>
<evidence type="ECO:0000256" key="2">
    <source>
        <dbReference type="ARBA" id="ARBA00022475"/>
    </source>
</evidence>
<keyword evidence="3" id="KW-0444">Lipid biosynthesis</keyword>
<dbReference type="GO" id="GO:0005886">
    <property type="term" value="C:plasma membrane"/>
    <property type="evidence" value="ECO:0007669"/>
    <property type="project" value="UniProtKB-SubCell"/>
</dbReference>